<protein>
    <submittedName>
        <fullName evidence="4">Uncharacterized protein</fullName>
    </submittedName>
</protein>
<organism evidence="4 5">
    <name type="scientific">Gambusia affinis</name>
    <name type="common">Western mosquitofish</name>
    <name type="synonym">Heterandria affinis</name>
    <dbReference type="NCBI Taxonomy" id="33528"/>
    <lineage>
        <taxon>Eukaryota</taxon>
        <taxon>Metazoa</taxon>
        <taxon>Chordata</taxon>
        <taxon>Craniata</taxon>
        <taxon>Vertebrata</taxon>
        <taxon>Euteleostomi</taxon>
        <taxon>Actinopterygii</taxon>
        <taxon>Neopterygii</taxon>
        <taxon>Teleostei</taxon>
        <taxon>Neoteleostei</taxon>
        <taxon>Acanthomorphata</taxon>
        <taxon>Ovalentaria</taxon>
        <taxon>Atherinomorphae</taxon>
        <taxon>Cyprinodontiformes</taxon>
        <taxon>Poeciliidae</taxon>
        <taxon>Poeciliinae</taxon>
        <taxon>Gambusia</taxon>
    </lineage>
</organism>
<dbReference type="SUPFAM" id="SSF52096">
    <property type="entry name" value="ClpP/crotonase"/>
    <property type="match status" value="1"/>
</dbReference>
<comment type="subcellular location">
    <subcellularLocation>
        <location evidence="1">Peroxisome</location>
    </subcellularLocation>
</comment>
<dbReference type="EMBL" id="NHOQ01002580">
    <property type="protein sequence ID" value="PWA15700.1"/>
    <property type="molecule type" value="Genomic_DNA"/>
</dbReference>
<reference evidence="4 5" key="1">
    <citation type="journal article" date="2018" name="G3 (Bethesda)">
        <title>A High-Quality Reference Genome for the Invasive Mosquitofish Gambusia affinis Using a Chicago Library.</title>
        <authorList>
            <person name="Hoffberg S.L."/>
            <person name="Troendle N.J."/>
            <person name="Glenn T.C."/>
            <person name="Mahmud O."/>
            <person name="Louha S."/>
            <person name="Chalopin D."/>
            <person name="Bennetzen J.L."/>
            <person name="Mauricio R."/>
        </authorList>
    </citation>
    <scope>NUCLEOTIDE SEQUENCE [LARGE SCALE GENOMIC DNA]</scope>
    <source>
        <strain evidence="4">NE01/NJP1002.9</strain>
        <tissue evidence="4">Muscle</tissue>
    </source>
</reference>
<proteinExistence type="predicted"/>
<dbReference type="InterPro" id="IPR051053">
    <property type="entry name" value="ECH/Chromodomain_protein"/>
</dbReference>
<evidence type="ECO:0000313" key="4">
    <source>
        <dbReference type="EMBL" id="PWA15700.1"/>
    </source>
</evidence>
<evidence type="ECO:0000313" key="5">
    <source>
        <dbReference type="Proteomes" id="UP000250572"/>
    </source>
</evidence>
<keyword evidence="5" id="KW-1185">Reference proteome</keyword>
<dbReference type="PANTHER" id="PTHR43684:SF1">
    <property type="entry name" value="ENOYL-COA DELTA ISOMERASE 2"/>
    <property type="match status" value="1"/>
</dbReference>
<evidence type="ECO:0000256" key="3">
    <source>
        <dbReference type="ARBA" id="ARBA00023235"/>
    </source>
</evidence>
<comment type="caution">
    <text evidence="4">The sequence shown here is derived from an EMBL/GenBank/DDBJ whole genome shotgun (WGS) entry which is preliminary data.</text>
</comment>
<evidence type="ECO:0000256" key="1">
    <source>
        <dbReference type="ARBA" id="ARBA00004275"/>
    </source>
</evidence>
<sequence>MLLFNKKLTASQACELGLITEVFPDSSFQSEVQTRLKAYARLPPQVSTAGPGLVTGTGDRDW</sequence>
<dbReference type="GO" id="GO:0004165">
    <property type="term" value="F:delta(3)-delta(2)-enoyl-CoA isomerase activity"/>
    <property type="evidence" value="ECO:0007669"/>
    <property type="project" value="TreeGrafter"/>
</dbReference>
<dbReference type="Proteomes" id="UP000250572">
    <property type="component" value="Unassembled WGS sequence"/>
</dbReference>
<keyword evidence="3" id="KW-0413">Isomerase</keyword>
<dbReference type="GO" id="GO:0005777">
    <property type="term" value="C:peroxisome"/>
    <property type="evidence" value="ECO:0007669"/>
    <property type="project" value="UniProtKB-SubCell"/>
</dbReference>
<dbReference type="PANTHER" id="PTHR43684">
    <property type="match status" value="1"/>
</dbReference>
<keyword evidence="2" id="KW-0576">Peroxisome</keyword>
<gene>
    <name evidence="4" type="ORF">CCH79_00019577</name>
</gene>
<evidence type="ECO:0000256" key="2">
    <source>
        <dbReference type="ARBA" id="ARBA00023140"/>
    </source>
</evidence>
<name>A0A315UVU8_GAMAF</name>
<dbReference type="Gene3D" id="3.90.226.10">
    <property type="entry name" value="2-enoyl-CoA Hydratase, Chain A, domain 1"/>
    <property type="match status" value="1"/>
</dbReference>
<dbReference type="InterPro" id="IPR029045">
    <property type="entry name" value="ClpP/crotonase-like_dom_sf"/>
</dbReference>
<accession>A0A315UVU8</accession>
<dbReference type="AlphaFoldDB" id="A0A315UVU8"/>
<dbReference type="GO" id="GO:0005739">
    <property type="term" value="C:mitochondrion"/>
    <property type="evidence" value="ECO:0007669"/>
    <property type="project" value="TreeGrafter"/>
</dbReference>